<dbReference type="PANTHER" id="PTHR34512:SF30">
    <property type="entry name" value="OUTER MEMBRANE PROTEIN ASSEMBLY FACTOR BAMB"/>
    <property type="match status" value="1"/>
</dbReference>
<feature type="domain" description="Pyrrolo-quinoline quinone repeat" evidence="2">
    <location>
        <begin position="259"/>
        <end position="368"/>
    </location>
</feature>
<dbReference type="Gene3D" id="2.130.10.10">
    <property type="entry name" value="YVTN repeat-like/Quinoprotein amine dehydrogenase"/>
    <property type="match status" value="2"/>
</dbReference>
<dbReference type="InterPro" id="IPR002372">
    <property type="entry name" value="PQQ_rpt_dom"/>
</dbReference>
<proteinExistence type="predicted"/>
<evidence type="ECO:0000259" key="2">
    <source>
        <dbReference type="Pfam" id="PF13360"/>
    </source>
</evidence>
<dbReference type="InterPro" id="IPR011047">
    <property type="entry name" value="Quinoprotein_ADH-like_sf"/>
</dbReference>
<comment type="caution">
    <text evidence="3">The sequence shown here is derived from an EMBL/GenBank/DDBJ whole genome shotgun (WGS) entry which is preliminary data.</text>
</comment>
<evidence type="ECO:0000256" key="1">
    <source>
        <dbReference type="SAM" id="MobiDB-lite"/>
    </source>
</evidence>
<gene>
    <name evidence="3" type="ORF">EA462_02605</name>
</gene>
<feature type="compositionally biased region" description="Basic and acidic residues" evidence="1">
    <location>
        <begin position="115"/>
        <end position="125"/>
    </location>
</feature>
<accession>A0A3N6LZ03</accession>
<evidence type="ECO:0000313" key="3">
    <source>
        <dbReference type="EMBL" id="RQG93114.1"/>
    </source>
</evidence>
<feature type="region of interest" description="Disordered" evidence="1">
    <location>
        <begin position="107"/>
        <end position="157"/>
    </location>
</feature>
<dbReference type="PANTHER" id="PTHR34512">
    <property type="entry name" value="CELL SURFACE PROTEIN"/>
    <property type="match status" value="1"/>
</dbReference>
<feature type="domain" description="Pyrrolo-quinoline quinone repeat" evidence="2">
    <location>
        <begin position="372"/>
        <end position="476"/>
    </location>
</feature>
<protein>
    <recommendedName>
        <fullName evidence="2">Pyrrolo-quinoline quinone repeat domain-containing protein</fullName>
    </recommendedName>
</protein>
<keyword evidence="4" id="KW-1185">Reference proteome</keyword>
<sequence>MTGERLLATRRLLWLREAETFYFNGTPDSRYRGEQHHQGKDPTSITFIVDFRCKPLEISGKTAILLSAILFIPPYIVQYKMVEGQRKTRRKWLSLCGGTVTGATILSGCADEDEQDRKPTDHDDGTDTGDPRSAGDWPMFGADLQNTGYQPDADGPTDDVTVRWTLEGGEQFNASPVVADGTVYAGCWDETLYAVDAATGEIEWEQENLGLISSSPTVVNETVYLSTSSNDIYAFAVNNGEIRWKEEFDRTTKNPIPVDRTVYALDPGRLVSTVGSSGETTVVLDDLGGAPEAPAIDDDVLYIGGNDSARFYDLESFELTWEFKNPNSERMSDRPPAIAENVAYISGSDSKVYAIDVKNKEQKWTYELNERTPSGPSVADGVVYFGSWNNYLYAIDAETSEKEWKYDCGTILAEKPTVTAETVYMTGGDTVYAVDISTGEEEWSFTTENNETITGSPVVTDDALYIPSRNNHLYALEEL</sequence>
<organism evidence="3 4">
    <name type="scientific">Natrarchaeobius halalkaliphilus</name>
    <dbReference type="NCBI Taxonomy" id="1679091"/>
    <lineage>
        <taxon>Archaea</taxon>
        <taxon>Methanobacteriati</taxon>
        <taxon>Methanobacteriota</taxon>
        <taxon>Stenosarchaea group</taxon>
        <taxon>Halobacteria</taxon>
        <taxon>Halobacteriales</taxon>
        <taxon>Natrialbaceae</taxon>
        <taxon>Natrarchaeobius</taxon>
    </lineage>
</organism>
<dbReference type="AlphaFoldDB" id="A0A3N6LZ03"/>
<dbReference type="Pfam" id="PF13360">
    <property type="entry name" value="PQQ_2"/>
    <property type="match status" value="3"/>
</dbReference>
<dbReference type="InterPro" id="IPR015943">
    <property type="entry name" value="WD40/YVTN_repeat-like_dom_sf"/>
</dbReference>
<name>A0A3N6LZ03_9EURY</name>
<feature type="domain" description="Pyrrolo-quinoline quinone repeat" evidence="2">
    <location>
        <begin position="161"/>
        <end position="250"/>
    </location>
</feature>
<dbReference type="InterPro" id="IPR018391">
    <property type="entry name" value="PQQ_b-propeller_rpt"/>
</dbReference>
<dbReference type="SUPFAM" id="SSF50998">
    <property type="entry name" value="Quinoprotein alcohol dehydrogenase-like"/>
    <property type="match status" value="2"/>
</dbReference>
<dbReference type="EMBL" id="REFY01000001">
    <property type="protein sequence ID" value="RQG93114.1"/>
    <property type="molecule type" value="Genomic_DNA"/>
</dbReference>
<reference evidence="3 4" key="1">
    <citation type="submission" date="2018-10" db="EMBL/GenBank/DDBJ databases">
        <title>Natrarchaeobius chitinivorans gen. nov., sp. nov., and Natrarchaeobius haloalkaliphilus sp. nov., alkaliphilic, chitin-utilizing haloarchaea from hypersaline alkaline lakes.</title>
        <authorList>
            <person name="Sorokin D.Y."/>
            <person name="Elcheninov A.G."/>
            <person name="Kostrikina N.A."/>
            <person name="Bale N.J."/>
            <person name="Sinninghe Damste J.S."/>
            <person name="Khijniak T.V."/>
            <person name="Kublanov I.V."/>
            <person name="Toshchakov S.V."/>
        </authorList>
    </citation>
    <scope>NUCLEOTIDE SEQUENCE [LARGE SCALE GENOMIC DNA]</scope>
    <source>
        <strain evidence="3 4">AArcht-Sl</strain>
    </source>
</reference>
<dbReference type="Proteomes" id="UP000273828">
    <property type="component" value="Unassembled WGS sequence"/>
</dbReference>
<dbReference type="SMART" id="SM00564">
    <property type="entry name" value="PQQ"/>
    <property type="match status" value="6"/>
</dbReference>
<evidence type="ECO:0000313" key="4">
    <source>
        <dbReference type="Proteomes" id="UP000273828"/>
    </source>
</evidence>